<dbReference type="PANTHER" id="PTHR31066:SF66">
    <property type="entry name" value="PB1 DOMAIN-CONTAINING PROTEIN"/>
    <property type="match status" value="1"/>
</dbReference>
<dbReference type="InterPro" id="IPR053198">
    <property type="entry name" value="Gynoecium_Dev_Regulator"/>
</dbReference>
<feature type="region of interest" description="Disordered" evidence="1">
    <location>
        <begin position="130"/>
        <end position="162"/>
    </location>
</feature>
<gene>
    <name evidence="3" type="ORF">EUGRSUZ_K02802</name>
</gene>
<dbReference type="SUPFAM" id="SSF54277">
    <property type="entry name" value="CAD &amp; PB1 domains"/>
    <property type="match status" value="1"/>
</dbReference>
<evidence type="ECO:0000259" key="2">
    <source>
        <dbReference type="SMART" id="SM00666"/>
    </source>
</evidence>
<organism evidence="3">
    <name type="scientific">Eucalyptus grandis</name>
    <name type="common">Flooded gum</name>
    <dbReference type="NCBI Taxonomy" id="71139"/>
    <lineage>
        <taxon>Eukaryota</taxon>
        <taxon>Viridiplantae</taxon>
        <taxon>Streptophyta</taxon>
        <taxon>Embryophyta</taxon>
        <taxon>Tracheophyta</taxon>
        <taxon>Spermatophyta</taxon>
        <taxon>Magnoliopsida</taxon>
        <taxon>eudicotyledons</taxon>
        <taxon>Gunneridae</taxon>
        <taxon>Pentapetalae</taxon>
        <taxon>rosids</taxon>
        <taxon>malvids</taxon>
        <taxon>Myrtales</taxon>
        <taxon>Myrtaceae</taxon>
        <taxon>Myrtoideae</taxon>
        <taxon>Eucalypteae</taxon>
        <taxon>Eucalyptus</taxon>
    </lineage>
</organism>
<dbReference type="PANTHER" id="PTHR31066">
    <property type="entry name" value="OS05G0427100 PROTEIN-RELATED"/>
    <property type="match status" value="1"/>
</dbReference>
<dbReference type="EMBL" id="KK198763">
    <property type="protein sequence ID" value="KCW49228.1"/>
    <property type="molecule type" value="Genomic_DNA"/>
</dbReference>
<proteinExistence type="predicted"/>
<reference evidence="3" key="1">
    <citation type="submission" date="2013-07" db="EMBL/GenBank/DDBJ databases">
        <title>The genome of Eucalyptus grandis.</title>
        <authorList>
            <person name="Schmutz J."/>
            <person name="Hayes R."/>
            <person name="Myburg A."/>
            <person name="Tuskan G."/>
            <person name="Grattapaglia D."/>
            <person name="Rokhsar D.S."/>
        </authorList>
    </citation>
    <scope>NUCLEOTIDE SEQUENCE</scope>
    <source>
        <tissue evidence="3">Leaf extractions</tissue>
    </source>
</reference>
<evidence type="ECO:0000256" key="1">
    <source>
        <dbReference type="SAM" id="MobiDB-lite"/>
    </source>
</evidence>
<dbReference type="Pfam" id="PF00564">
    <property type="entry name" value="PB1"/>
    <property type="match status" value="1"/>
</dbReference>
<dbReference type="InParanoid" id="A0A059A5W8"/>
<feature type="compositionally biased region" description="Polar residues" evidence="1">
    <location>
        <begin position="130"/>
        <end position="142"/>
    </location>
</feature>
<feature type="domain" description="PB1" evidence="2">
    <location>
        <begin position="29"/>
        <end position="117"/>
    </location>
</feature>
<dbReference type="Gramene" id="KCW49228">
    <property type="protein sequence ID" value="KCW49228"/>
    <property type="gene ID" value="EUGRSUZ_K02802"/>
</dbReference>
<dbReference type="FunCoup" id="A0A059A5W8">
    <property type="interactions" value="206"/>
</dbReference>
<dbReference type="SMART" id="SM00666">
    <property type="entry name" value="PB1"/>
    <property type="match status" value="1"/>
</dbReference>
<protein>
    <recommendedName>
        <fullName evidence="2">PB1 domain-containing protein</fullName>
    </recommendedName>
</protein>
<dbReference type="AlphaFoldDB" id="A0A059A5W8"/>
<dbReference type="STRING" id="71139.A0A059A5W8"/>
<evidence type="ECO:0000313" key="3">
    <source>
        <dbReference type="EMBL" id="KCW49228.1"/>
    </source>
</evidence>
<dbReference type="InterPro" id="IPR000270">
    <property type="entry name" value="PB1_dom"/>
</dbReference>
<name>A0A059A5W8_EUCGR</name>
<sequence>MVTEPSDSSKTSSTLKFLCSYGGKIALRKSDGELRYVGGFTRILSVDRSTSYAELMVKLMEFCGFSVALRCALPDGDLETLISVKSDEDLANLIAEYDGASLASPSPKKIRAVLSPPESLKVVSPPASFTSSFDHSARSSPTHAAAAGGRWRTGSRSPPLRHRPQVRAGELRRYPCYLEPRKVWAGGHCCKPLKEEKNNAGTPEEGYEEGGGGRRWHLSRNFWGRAGKVAFFIVRKDRGGGRRVVKTATKKN</sequence>
<accession>A0A059A5W8</accession>
<dbReference type="CDD" id="cd06410">
    <property type="entry name" value="PB1_UP2"/>
    <property type="match status" value="1"/>
</dbReference>
<dbReference type="Gene3D" id="3.10.20.90">
    <property type="entry name" value="Phosphatidylinositol 3-kinase Catalytic Subunit, Chain A, domain 1"/>
    <property type="match status" value="1"/>
</dbReference>
<dbReference type="OMA" id="CEQGRPR"/>